<organism evidence="12 13">
    <name type="scientific">Panagrolaimus davidi</name>
    <dbReference type="NCBI Taxonomy" id="227884"/>
    <lineage>
        <taxon>Eukaryota</taxon>
        <taxon>Metazoa</taxon>
        <taxon>Ecdysozoa</taxon>
        <taxon>Nematoda</taxon>
        <taxon>Chromadorea</taxon>
        <taxon>Rhabditida</taxon>
        <taxon>Tylenchina</taxon>
        <taxon>Panagrolaimomorpha</taxon>
        <taxon>Panagrolaimoidea</taxon>
        <taxon>Panagrolaimidae</taxon>
        <taxon>Panagrolaimus</taxon>
    </lineage>
</organism>
<keyword evidence="3" id="KW-0645">Protease</keyword>
<evidence type="ECO:0000256" key="5">
    <source>
        <dbReference type="ARBA" id="ARBA00022801"/>
    </source>
</evidence>
<feature type="binding site" evidence="9">
    <location>
        <position position="49"/>
    </location>
    <ligand>
        <name>Zn(2+)</name>
        <dbReference type="ChEBI" id="CHEBI:29105"/>
        <note>catalytic</note>
    </ligand>
</feature>
<feature type="site" description="Transition state stabilizer" evidence="10">
    <location>
        <position position="131"/>
    </location>
</feature>
<feature type="active site" description="Proton acceptor" evidence="8">
    <location>
        <position position="46"/>
    </location>
</feature>
<dbReference type="SUPFAM" id="SSF55486">
    <property type="entry name" value="Metalloproteases ('zincins'), catalytic domain"/>
    <property type="match status" value="1"/>
</dbReference>
<evidence type="ECO:0000256" key="8">
    <source>
        <dbReference type="PIRSR" id="PIRSR634016-1"/>
    </source>
</evidence>
<dbReference type="InterPro" id="IPR034016">
    <property type="entry name" value="M1_APN-typ"/>
</dbReference>
<dbReference type="Pfam" id="PF01433">
    <property type="entry name" value="Peptidase_M1"/>
    <property type="match status" value="1"/>
</dbReference>
<dbReference type="GO" id="GO:0043171">
    <property type="term" value="P:peptide catabolic process"/>
    <property type="evidence" value="ECO:0007669"/>
    <property type="project" value="TreeGrafter"/>
</dbReference>
<evidence type="ECO:0000256" key="7">
    <source>
        <dbReference type="ARBA" id="ARBA00023049"/>
    </source>
</evidence>
<dbReference type="AlphaFoldDB" id="A0A914Q603"/>
<dbReference type="InterPro" id="IPR027268">
    <property type="entry name" value="Peptidase_M4/M1_CTD_sf"/>
</dbReference>
<dbReference type="PANTHER" id="PTHR11533">
    <property type="entry name" value="PROTEASE M1 ZINC METALLOPROTEASE"/>
    <property type="match status" value="1"/>
</dbReference>
<keyword evidence="6 9" id="KW-0862">Zinc</keyword>
<dbReference type="GO" id="GO:0070006">
    <property type="term" value="F:metalloaminopeptidase activity"/>
    <property type="evidence" value="ECO:0007669"/>
    <property type="project" value="TreeGrafter"/>
</dbReference>
<dbReference type="GO" id="GO:0005615">
    <property type="term" value="C:extracellular space"/>
    <property type="evidence" value="ECO:0007669"/>
    <property type="project" value="TreeGrafter"/>
</dbReference>
<proteinExistence type="inferred from homology"/>
<feature type="binding site" evidence="9">
    <location>
        <position position="45"/>
    </location>
    <ligand>
        <name>Zn(2+)</name>
        <dbReference type="ChEBI" id="CHEBI:29105"/>
        <note>catalytic</note>
    </ligand>
</feature>
<evidence type="ECO:0000256" key="4">
    <source>
        <dbReference type="ARBA" id="ARBA00022723"/>
    </source>
</evidence>
<comment type="cofactor">
    <cofactor evidence="9">
        <name>Zn(2+)</name>
        <dbReference type="ChEBI" id="CHEBI:29105"/>
    </cofactor>
    <text evidence="9">Binds 1 zinc ion per subunit.</text>
</comment>
<dbReference type="InterPro" id="IPR001930">
    <property type="entry name" value="Peptidase_M1"/>
</dbReference>
<dbReference type="Proteomes" id="UP000887578">
    <property type="component" value="Unplaced"/>
</dbReference>
<feature type="domain" description="Peptidase M1 membrane alanine aminopeptidase" evidence="11">
    <location>
        <begin position="1"/>
        <end position="194"/>
    </location>
</feature>
<evidence type="ECO:0000256" key="10">
    <source>
        <dbReference type="PIRSR" id="PIRSR634016-4"/>
    </source>
</evidence>
<dbReference type="GO" id="GO:0006508">
    <property type="term" value="P:proteolysis"/>
    <property type="evidence" value="ECO:0007669"/>
    <property type="project" value="UniProtKB-KW"/>
</dbReference>
<dbReference type="PANTHER" id="PTHR11533:SF301">
    <property type="entry name" value="AMINOPEPTIDASE"/>
    <property type="match status" value="1"/>
</dbReference>
<dbReference type="InterPro" id="IPR050344">
    <property type="entry name" value="Peptidase_M1_aminopeptidases"/>
</dbReference>
<feature type="binding site" evidence="9">
    <location>
        <position position="68"/>
    </location>
    <ligand>
        <name>Zn(2+)</name>
        <dbReference type="ChEBI" id="CHEBI:29105"/>
        <note>catalytic</note>
    </ligand>
</feature>
<keyword evidence="12" id="KW-1185">Reference proteome</keyword>
<dbReference type="WBParaSite" id="PDA_v2.g26371.t1">
    <property type="protein sequence ID" value="PDA_v2.g26371.t1"/>
    <property type="gene ID" value="PDA_v2.g26371"/>
</dbReference>
<evidence type="ECO:0000256" key="1">
    <source>
        <dbReference type="ARBA" id="ARBA00010136"/>
    </source>
</evidence>
<dbReference type="GO" id="GO:0016020">
    <property type="term" value="C:membrane"/>
    <property type="evidence" value="ECO:0007669"/>
    <property type="project" value="TreeGrafter"/>
</dbReference>
<protein>
    <submittedName>
        <fullName evidence="13">Peptidase M1 membrane alanine aminopeptidase domain-containing protein</fullName>
    </submittedName>
</protein>
<keyword evidence="7" id="KW-0482">Metalloprotease</keyword>
<keyword evidence="5" id="KW-0378">Hydrolase</keyword>
<accession>A0A914Q603</accession>
<dbReference type="InterPro" id="IPR014782">
    <property type="entry name" value="Peptidase_M1_dom"/>
</dbReference>
<dbReference type="GO" id="GO:0005737">
    <property type="term" value="C:cytoplasm"/>
    <property type="evidence" value="ECO:0007669"/>
    <property type="project" value="TreeGrafter"/>
</dbReference>
<evidence type="ECO:0000256" key="2">
    <source>
        <dbReference type="ARBA" id="ARBA00022438"/>
    </source>
</evidence>
<keyword evidence="2" id="KW-0031">Aminopeptidase</keyword>
<dbReference type="Gene3D" id="1.10.390.10">
    <property type="entry name" value="Neutral Protease Domain 2"/>
    <property type="match status" value="1"/>
</dbReference>
<comment type="similarity">
    <text evidence="1">Belongs to the peptidase M1 family.</text>
</comment>
<reference evidence="13" key="1">
    <citation type="submission" date="2022-11" db="UniProtKB">
        <authorList>
            <consortium name="WormBaseParasite"/>
        </authorList>
    </citation>
    <scope>IDENTIFICATION</scope>
</reference>
<evidence type="ECO:0000259" key="11">
    <source>
        <dbReference type="Pfam" id="PF01433"/>
    </source>
</evidence>
<dbReference type="CDD" id="cd09601">
    <property type="entry name" value="M1_APN-Q_like"/>
    <property type="match status" value="1"/>
</dbReference>
<evidence type="ECO:0000256" key="6">
    <source>
        <dbReference type="ARBA" id="ARBA00022833"/>
    </source>
</evidence>
<dbReference type="GO" id="GO:0008270">
    <property type="term" value="F:zinc ion binding"/>
    <property type="evidence" value="ECO:0007669"/>
    <property type="project" value="InterPro"/>
</dbReference>
<sequence length="237" mass="27240">MAFPDFAAGAMENWGLVTYRERVLLFNEKLYTPLQKQYVATVVAHELAHQWFGNLVTMKWWNDLWLNEGFATLMEYAGVDAIDPNYKMEDYFLLDALDNALARDAMATSHPLSFPILKAEDVSEAFDQISYDKGASVMRMLRTVLGETNIYLTKHAYSNAEHTDLWKALTEVVPDNLTSWNGDKFDVDDFAKKWTEQMGFPVITVSTTSKGVQLTQKRFKMDENAVESSRFKNAKFW</sequence>
<evidence type="ECO:0000256" key="3">
    <source>
        <dbReference type="ARBA" id="ARBA00022670"/>
    </source>
</evidence>
<keyword evidence="4 9" id="KW-0479">Metal-binding</keyword>
<evidence type="ECO:0000256" key="9">
    <source>
        <dbReference type="PIRSR" id="PIRSR634016-3"/>
    </source>
</evidence>
<evidence type="ECO:0000313" key="13">
    <source>
        <dbReference type="WBParaSite" id="PDA_v2.g26371.t1"/>
    </source>
</evidence>
<dbReference type="GO" id="GO:0042277">
    <property type="term" value="F:peptide binding"/>
    <property type="evidence" value="ECO:0007669"/>
    <property type="project" value="TreeGrafter"/>
</dbReference>
<dbReference type="FunFam" id="1.10.390.10:FF:000006">
    <property type="entry name" value="Puromycin-sensitive aminopeptidase"/>
    <property type="match status" value="1"/>
</dbReference>
<evidence type="ECO:0000313" key="12">
    <source>
        <dbReference type="Proteomes" id="UP000887578"/>
    </source>
</evidence>
<name>A0A914Q603_9BILA</name>
<dbReference type="PRINTS" id="PR00756">
    <property type="entry name" value="ALADIPTASE"/>
</dbReference>